<dbReference type="GO" id="GO:0005737">
    <property type="term" value="C:cytoplasm"/>
    <property type="evidence" value="ECO:0007669"/>
    <property type="project" value="UniProtKB-SubCell"/>
</dbReference>
<dbReference type="InterPro" id="IPR011006">
    <property type="entry name" value="CheY-like_superfamily"/>
</dbReference>
<dbReference type="CDD" id="cd17536">
    <property type="entry name" value="REC_YesN-like"/>
    <property type="match status" value="1"/>
</dbReference>
<dbReference type="OrthoDB" id="2640518at2"/>
<evidence type="ECO:0000313" key="12">
    <source>
        <dbReference type="Proteomes" id="UP000276128"/>
    </source>
</evidence>
<dbReference type="EMBL" id="RXHU01000110">
    <property type="protein sequence ID" value="RTE02843.1"/>
    <property type="molecule type" value="Genomic_DNA"/>
</dbReference>
<evidence type="ECO:0000259" key="9">
    <source>
        <dbReference type="PROSITE" id="PS01124"/>
    </source>
</evidence>
<keyword evidence="6" id="KW-0238">DNA-binding</keyword>
<evidence type="ECO:0000259" key="10">
    <source>
        <dbReference type="PROSITE" id="PS50110"/>
    </source>
</evidence>
<dbReference type="GO" id="GO:0000160">
    <property type="term" value="P:phosphorelay signal transduction system"/>
    <property type="evidence" value="ECO:0007669"/>
    <property type="project" value="UniProtKB-KW"/>
</dbReference>
<evidence type="ECO:0000256" key="2">
    <source>
        <dbReference type="ARBA" id="ARBA00022490"/>
    </source>
</evidence>
<reference evidence="11 12" key="1">
    <citation type="submission" date="2018-12" db="EMBL/GenBank/DDBJ databases">
        <title>Bacillus ochoae sp. nov., Paenibacillus whitsoniae sp. nov., Paenibacillus spiritus sp. nov. Isolated from the Mars Exploration Rover during spacecraft assembly.</title>
        <authorList>
            <person name="Seuylemezian A."/>
            <person name="Vaishampayan P."/>
        </authorList>
    </citation>
    <scope>NUCLEOTIDE SEQUENCE [LARGE SCALE GENOMIC DNA]</scope>
    <source>
        <strain evidence="11 12">MER 54</strain>
    </source>
</reference>
<dbReference type="InterPro" id="IPR001789">
    <property type="entry name" value="Sig_transdc_resp-reg_receiver"/>
</dbReference>
<dbReference type="InterPro" id="IPR018060">
    <property type="entry name" value="HTH_AraC"/>
</dbReference>
<dbReference type="PANTHER" id="PTHR42713:SF3">
    <property type="entry name" value="TRANSCRIPTIONAL REGULATORY PROTEIN HPTR"/>
    <property type="match status" value="1"/>
</dbReference>
<feature type="domain" description="Response regulatory" evidence="10">
    <location>
        <begin position="15"/>
        <end position="132"/>
    </location>
</feature>
<dbReference type="SMART" id="SM00342">
    <property type="entry name" value="HTH_ARAC"/>
    <property type="match status" value="1"/>
</dbReference>
<feature type="modified residue" description="4-aspartylphosphate" evidence="8">
    <location>
        <position position="67"/>
    </location>
</feature>
<proteinExistence type="predicted"/>
<dbReference type="Proteomes" id="UP000276128">
    <property type="component" value="Unassembled WGS sequence"/>
</dbReference>
<evidence type="ECO:0000313" key="11">
    <source>
        <dbReference type="EMBL" id="RTE02843.1"/>
    </source>
</evidence>
<dbReference type="InterPro" id="IPR009057">
    <property type="entry name" value="Homeodomain-like_sf"/>
</dbReference>
<comment type="caution">
    <text evidence="11">The sequence shown here is derived from an EMBL/GenBank/DDBJ whole genome shotgun (WGS) entry which is preliminary data.</text>
</comment>
<gene>
    <name evidence="11" type="ORF">EJQ19_28725</name>
</gene>
<dbReference type="Gene3D" id="1.10.10.60">
    <property type="entry name" value="Homeodomain-like"/>
    <property type="match status" value="2"/>
</dbReference>
<evidence type="ECO:0000256" key="3">
    <source>
        <dbReference type="ARBA" id="ARBA00022553"/>
    </source>
</evidence>
<dbReference type="Pfam" id="PF17853">
    <property type="entry name" value="GGDEF_2"/>
    <property type="match status" value="1"/>
</dbReference>
<dbReference type="PROSITE" id="PS50110">
    <property type="entry name" value="RESPONSE_REGULATORY"/>
    <property type="match status" value="1"/>
</dbReference>
<dbReference type="SMART" id="SM00448">
    <property type="entry name" value="REC"/>
    <property type="match status" value="1"/>
</dbReference>
<evidence type="ECO:0000256" key="4">
    <source>
        <dbReference type="ARBA" id="ARBA00023012"/>
    </source>
</evidence>
<dbReference type="PANTHER" id="PTHR42713">
    <property type="entry name" value="HISTIDINE KINASE-RELATED"/>
    <property type="match status" value="1"/>
</dbReference>
<keyword evidence="3 8" id="KW-0597">Phosphoprotein</keyword>
<keyword evidence="12" id="KW-1185">Reference proteome</keyword>
<dbReference type="InterPro" id="IPR041522">
    <property type="entry name" value="CdaR_GGDEF"/>
</dbReference>
<keyword evidence="4" id="KW-0902">Two-component regulatory system</keyword>
<protein>
    <submittedName>
        <fullName evidence="11">Response regulator</fullName>
    </submittedName>
</protein>
<dbReference type="GO" id="GO:0003700">
    <property type="term" value="F:DNA-binding transcription factor activity"/>
    <property type="evidence" value="ECO:0007669"/>
    <property type="project" value="InterPro"/>
</dbReference>
<organism evidence="11 12">
    <name type="scientific">Paenibacillus whitsoniae</name>
    <dbReference type="NCBI Taxonomy" id="2496558"/>
    <lineage>
        <taxon>Bacteria</taxon>
        <taxon>Bacillati</taxon>
        <taxon>Bacillota</taxon>
        <taxon>Bacilli</taxon>
        <taxon>Bacillales</taxon>
        <taxon>Paenibacillaceae</taxon>
        <taxon>Paenibacillus</taxon>
    </lineage>
</organism>
<feature type="domain" description="HTH araC/xylS-type" evidence="9">
    <location>
        <begin position="351"/>
        <end position="450"/>
    </location>
</feature>
<evidence type="ECO:0000256" key="5">
    <source>
        <dbReference type="ARBA" id="ARBA00023015"/>
    </source>
</evidence>
<comment type="subcellular location">
    <subcellularLocation>
        <location evidence="1">Cytoplasm</location>
    </subcellularLocation>
</comment>
<sequence>MKGMQQIERGGRMVNVLIVDDEPMICKGVAAILKQSKLGINEVFIANNGFEALDFIHLEKIDLVFTDIQMDQMNGIELMENIFTHDPSIPVVILSAHGEFEYAQKAIRFGAKEYLVKPITPPHLISVVSKILKDKEEKGQRFSQGDGVRSLPTHMSHEINYYLNELVTSTIQPSEVASILEQLDHRMNGTHYSMMTIKLALERGGRNDEEIMSLKDRSLLKYAAMNVVEETAAQWQHLLFDNHHSRFTLLLQLTEEEKRGSSSVNQLQMIAQMIHTNLQRYLHVKSQFGISRIREGVTAWPVLYREAMESLAYCEKHQDHYMLYIEDIGDGTNRANMTETQVDEANHRIVYETKLYIEQHFRLKGLKLQDIADSVHLSPNYLSYLFKKVMGINLWDYVTKLRMEEGKRLILTTDKRRYEISEDIGYESPEHFSKLFKKHFGMNISDVKQTAGP</sequence>
<dbReference type="AlphaFoldDB" id="A0A3R9ZZY2"/>
<name>A0A3R9ZZY2_9BACL</name>
<dbReference type="GO" id="GO:0043565">
    <property type="term" value="F:sequence-specific DNA binding"/>
    <property type="evidence" value="ECO:0007669"/>
    <property type="project" value="InterPro"/>
</dbReference>
<dbReference type="PROSITE" id="PS01124">
    <property type="entry name" value="HTH_ARAC_FAMILY_2"/>
    <property type="match status" value="1"/>
</dbReference>
<dbReference type="InterPro" id="IPR051552">
    <property type="entry name" value="HptR"/>
</dbReference>
<keyword evidence="5" id="KW-0805">Transcription regulation</keyword>
<dbReference type="SUPFAM" id="SSF46689">
    <property type="entry name" value="Homeodomain-like"/>
    <property type="match status" value="1"/>
</dbReference>
<dbReference type="SUPFAM" id="SSF52172">
    <property type="entry name" value="CheY-like"/>
    <property type="match status" value="1"/>
</dbReference>
<keyword evidence="7" id="KW-0804">Transcription</keyword>
<accession>A0A3R9ZZY2</accession>
<keyword evidence="2" id="KW-0963">Cytoplasm</keyword>
<dbReference type="Gene3D" id="3.40.50.2300">
    <property type="match status" value="1"/>
</dbReference>
<dbReference type="Pfam" id="PF12833">
    <property type="entry name" value="HTH_18"/>
    <property type="match status" value="1"/>
</dbReference>
<evidence type="ECO:0000256" key="7">
    <source>
        <dbReference type="ARBA" id="ARBA00023163"/>
    </source>
</evidence>
<evidence type="ECO:0000256" key="8">
    <source>
        <dbReference type="PROSITE-ProRule" id="PRU00169"/>
    </source>
</evidence>
<evidence type="ECO:0000256" key="6">
    <source>
        <dbReference type="ARBA" id="ARBA00023125"/>
    </source>
</evidence>
<evidence type="ECO:0000256" key="1">
    <source>
        <dbReference type="ARBA" id="ARBA00004496"/>
    </source>
</evidence>
<dbReference type="Pfam" id="PF00072">
    <property type="entry name" value="Response_reg"/>
    <property type="match status" value="1"/>
</dbReference>